<dbReference type="Gene3D" id="1.25.40.10">
    <property type="entry name" value="Tetratricopeptide repeat domain"/>
    <property type="match status" value="1"/>
</dbReference>
<dbReference type="Proteomes" id="UP000825078">
    <property type="component" value="Chromosome"/>
</dbReference>
<dbReference type="PROSITE" id="PS50293">
    <property type="entry name" value="TPR_REGION"/>
    <property type="match status" value="1"/>
</dbReference>
<sequence>MEKFLITLMCTLMLIMQGCASQTQHQGNQAIMEIQARAEHAYKLAMMDQAESLYLEVLRSVPNYAPGWFRLGNIYTRTGRQDAAIAAYQRCIELEPDNQKAWYNMSLVRLKQSAQVLEIAQQHGDTSSVVHRQIKALLQAIYELQREPSPEQAAR</sequence>
<keyword evidence="7" id="KW-1185">Reference proteome</keyword>
<dbReference type="Proteomes" id="UP000254069">
    <property type="component" value="Unassembled WGS sequence"/>
</dbReference>
<dbReference type="EMBL" id="AP024613">
    <property type="protein sequence ID" value="BCV43157.1"/>
    <property type="molecule type" value="Genomic_DNA"/>
</dbReference>
<accession>A0A2T3GXL3</accession>
<feature type="signal peptide" evidence="4">
    <location>
        <begin position="1"/>
        <end position="20"/>
    </location>
</feature>
<evidence type="ECO:0000313" key="7">
    <source>
        <dbReference type="Proteomes" id="UP000254069"/>
    </source>
</evidence>
<proteinExistence type="predicted"/>
<evidence type="ECO:0000256" key="4">
    <source>
        <dbReference type="SAM" id="SignalP"/>
    </source>
</evidence>
<dbReference type="GeneID" id="93807226"/>
<dbReference type="SMART" id="SM00028">
    <property type="entry name" value="TPR"/>
    <property type="match status" value="2"/>
</dbReference>
<keyword evidence="1" id="KW-0677">Repeat</keyword>
<name>A0A2T3GXL3_9GAMM</name>
<feature type="repeat" description="TPR" evidence="3">
    <location>
        <begin position="65"/>
        <end position="98"/>
    </location>
</feature>
<dbReference type="Pfam" id="PF00515">
    <property type="entry name" value="TPR_1"/>
    <property type="match status" value="1"/>
</dbReference>
<dbReference type="InterPro" id="IPR019734">
    <property type="entry name" value="TPR_rpt"/>
</dbReference>
<dbReference type="PROSITE" id="PS51257">
    <property type="entry name" value="PROKAR_LIPOPROTEIN"/>
    <property type="match status" value="1"/>
</dbReference>
<keyword evidence="4" id="KW-0732">Signal</keyword>
<dbReference type="STRING" id="38313.GCA_000947195_00109"/>
<dbReference type="PANTHER" id="PTHR16193">
    <property type="entry name" value="TETRATRICOPEPTIDE REPEAT PROTEIN 27"/>
    <property type="match status" value="1"/>
</dbReference>
<dbReference type="InterPro" id="IPR044244">
    <property type="entry name" value="TTC27/Emw1"/>
</dbReference>
<dbReference type="PROSITE" id="PS50005">
    <property type="entry name" value="TPR"/>
    <property type="match status" value="1"/>
</dbReference>
<evidence type="ECO:0000256" key="2">
    <source>
        <dbReference type="ARBA" id="ARBA00022803"/>
    </source>
</evidence>
<dbReference type="EMBL" id="UGYO01000001">
    <property type="protein sequence ID" value="SUI67148.1"/>
    <property type="molecule type" value="Genomic_DNA"/>
</dbReference>
<keyword evidence="6" id="KW-0808">Transferase</keyword>
<dbReference type="KEGG" id="salg:BS332_06355"/>
<evidence type="ECO:0000256" key="1">
    <source>
        <dbReference type="ARBA" id="ARBA00022737"/>
    </source>
</evidence>
<dbReference type="RefSeq" id="WP_025010629.1">
    <property type="nucleotide sequence ID" value="NZ_AP024609.1"/>
</dbReference>
<protein>
    <submittedName>
        <fullName evidence="6">Predicted O-linked N-acetylglucosamine transferase, SPINDLY family</fullName>
    </submittedName>
</protein>
<reference evidence="5" key="2">
    <citation type="submission" date="2021-05" db="EMBL/GenBank/DDBJ databases">
        <title>Molecular characterization for Shewanella algae harboring chromosomal blaOXA-55-like strains isolated from clinical and environment sample.</title>
        <authorList>
            <person name="Ohama Y."/>
            <person name="Aoki K."/>
            <person name="Harada S."/>
            <person name="Moriya K."/>
            <person name="Ishii Y."/>
            <person name="Tateda K."/>
        </authorList>
    </citation>
    <scope>NUCLEOTIDE SEQUENCE</scope>
    <source>
        <strain evidence="5">TUM17379</strain>
    </source>
</reference>
<organism evidence="6 7">
    <name type="scientific">Shewanella algae</name>
    <dbReference type="NCBI Taxonomy" id="38313"/>
    <lineage>
        <taxon>Bacteria</taxon>
        <taxon>Pseudomonadati</taxon>
        <taxon>Pseudomonadota</taxon>
        <taxon>Gammaproteobacteria</taxon>
        <taxon>Alteromonadales</taxon>
        <taxon>Shewanellaceae</taxon>
        <taxon>Shewanella</taxon>
    </lineage>
</organism>
<dbReference type="GO" id="GO:0016740">
    <property type="term" value="F:transferase activity"/>
    <property type="evidence" value="ECO:0007669"/>
    <property type="project" value="UniProtKB-KW"/>
</dbReference>
<dbReference type="PANTHER" id="PTHR16193:SF0">
    <property type="entry name" value="TETRATRICOPEPTIDE REPEAT PROTEIN 27"/>
    <property type="match status" value="1"/>
</dbReference>
<evidence type="ECO:0000313" key="6">
    <source>
        <dbReference type="EMBL" id="SUI67148.1"/>
    </source>
</evidence>
<gene>
    <name evidence="6" type="ORF">NCTC10738_01854</name>
    <name evidence="5" type="ORF">TUM17379_01750</name>
</gene>
<reference evidence="6 7" key="1">
    <citation type="submission" date="2018-06" db="EMBL/GenBank/DDBJ databases">
        <authorList>
            <consortium name="Pathogen Informatics"/>
            <person name="Doyle S."/>
        </authorList>
    </citation>
    <scope>NUCLEOTIDE SEQUENCE [LARGE SCALE GENOMIC DNA]</scope>
    <source>
        <strain evidence="6 7">NCTC10738</strain>
    </source>
</reference>
<keyword evidence="2 3" id="KW-0802">TPR repeat</keyword>
<feature type="chain" id="PRO_5041538227" evidence="4">
    <location>
        <begin position="21"/>
        <end position="155"/>
    </location>
</feature>
<dbReference type="AlphaFoldDB" id="A0A2T3GXL3"/>
<accession>A0A379ZTA7</accession>
<evidence type="ECO:0000256" key="3">
    <source>
        <dbReference type="PROSITE-ProRule" id="PRU00339"/>
    </source>
</evidence>
<dbReference type="SUPFAM" id="SSF48452">
    <property type="entry name" value="TPR-like"/>
    <property type="match status" value="1"/>
</dbReference>
<dbReference type="InterPro" id="IPR011990">
    <property type="entry name" value="TPR-like_helical_dom_sf"/>
</dbReference>
<evidence type="ECO:0000313" key="5">
    <source>
        <dbReference type="EMBL" id="BCV43157.1"/>
    </source>
</evidence>